<gene>
    <name evidence="1" type="ORF">HHL09_23445</name>
</gene>
<organism evidence="1 2">
    <name type="scientific">Luteolibacter luteus</name>
    <dbReference type="NCBI Taxonomy" id="2728835"/>
    <lineage>
        <taxon>Bacteria</taxon>
        <taxon>Pseudomonadati</taxon>
        <taxon>Verrucomicrobiota</taxon>
        <taxon>Verrucomicrobiia</taxon>
        <taxon>Verrucomicrobiales</taxon>
        <taxon>Verrucomicrobiaceae</taxon>
        <taxon>Luteolibacter</taxon>
    </lineage>
</organism>
<dbReference type="Proteomes" id="UP000501812">
    <property type="component" value="Chromosome"/>
</dbReference>
<dbReference type="KEGG" id="luo:HHL09_23445"/>
<dbReference type="EMBL" id="CP051774">
    <property type="protein sequence ID" value="QJE98611.1"/>
    <property type="molecule type" value="Genomic_DNA"/>
</dbReference>
<name>A0A858RPQ8_9BACT</name>
<dbReference type="RefSeq" id="WP_169457098.1">
    <property type="nucleotide sequence ID" value="NZ_CP051774.1"/>
</dbReference>
<keyword evidence="2" id="KW-1185">Reference proteome</keyword>
<dbReference type="AlphaFoldDB" id="A0A858RPQ8"/>
<accession>A0A858RPQ8</accession>
<protein>
    <submittedName>
        <fullName evidence="1">Uncharacterized protein</fullName>
    </submittedName>
</protein>
<evidence type="ECO:0000313" key="2">
    <source>
        <dbReference type="Proteomes" id="UP000501812"/>
    </source>
</evidence>
<reference evidence="1 2" key="1">
    <citation type="submission" date="2020-04" db="EMBL/GenBank/DDBJ databases">
        <title>Luteolibacter sp. G-1-1-1 isolated from soil.</title>
        <authorList>
            <person name="Dahal R.H."/>
        </authorList>
    </citation>
    <scope>NUCLEOTIDE SEQUENCE [LARGE SCALE GENOMIC DNA]</scope>
    <source>
        <strain evidence="1 2">G-1-1-1</strain>
    </source>
</reference>
<proteinExistence type="predicted"/>
<sequence>MKAFHLFVFAAVLPLASCDKIKEAAGNTADAALERAKEQVKQELKATIEDTELMKSGREYAEKAKSALGTLNLDKLRGEVEQVKVALENGDYAAAEKLSGSVDKFLDTKLVGDTVELMKIRAEQGTEAAQRKLTETLALPDLAPEQKAYLEKLKGRIANFNAQDQEEATRMLILSVVASAESKIGHGGEAVMWVIDKVFPGTSEKLVEEIKVEAEK</sequence>
<evidence type="ECO:0000313" key="1">
    <source>
        <dbReference type="EMBL" id="QJE98611.1"/>
    </source>
</evidence>